<proteinExistence type="predicted"/>
<evidence type="ECO:0000259" key="9">
    <source>
        <dbReference type="Pfam" id="PF13962"/>
    </source>
</evidence>
<dbReference type="PROSITE" id="PS50297">
    <property type="entry name" value="ANK_REP_REGION"/>
    <property type="match status" value="2"/>
</dbReference>
<comment type="caution">
    <text evidence="10">The sequence shown here is derived from an EMBL/GenBank/DDBJ whole genome shotgun (WGS) entry which is preliminary data.</text>
</comment>
<evidence type="ECO:0000313" key="10">
    <source>
        <dbReference type="EMBL" id="KAK7818403.1"/>
    </source>
</evidence>
<keyword evidence="6 8" id="KW-0472">Membrane</keyword>
<dbReference type="Pfam" id="PF12796">
    <property type="entry name" value="Ank_2"/>
    <property type="match status" value="2"/>
</dbReference>
<dbReference type="PANTHER" id="PTHR24186">
    <property type="entry name" value="PROTEIN PHOSPHATASE 1 REGULATORY SUBUNIT"/>
    <property type="match status" value="1"/>
</dbReference>
<dbReference type="InterPro" id="IPR036770">
    <property type="entry name" value="Ankyrin_rpt-contain_sf"/>
</dbReference>
<dbReference type="SUPFAM" id="SSF48403">
    <property type="entry name" value="Ankyrin repeat"/>
    <property type="match status" value="1"/>
</dbReference>
<evidence type="ECO:0000256" key="7">
    <source>
        <dbReference type="PROSITE-ProRule" id="PRU00023"/>
    </source>
</evidence>
<keyword evidence="4 8" id="KW-1133">Transmembrane helix</keyword>
<dbReference type="PANTHER" id="PTHR24186:SF50">
    <property type="entry name" value="ANKYRIN REPEAT-CONTAINING PROTEIN ITN1-LIKE ISOFORM X1"/>
    <property type="match status" value="1"/>
</dbReference>
<evidence type="ECO:0000256" key="6">
    <source>
        <dbReference type="ARBA" id="ARBA00023136"/>
    </source>
</evidence>
<keyword evidence="5 7" id="KW-0040">ANK repeat</keyword>
<dbReference type="Proteomes" id="UP000237347">
    <property type="component" value="Unassembled WGS sequence"/>
</dbReference>
<feature type="repeat" description="ANK" evidence="7">
    <location>
        <begin position="95"/>
        <end position="117"/>
    </location>
</feature>
<dbReference type="EMBL" id="PKMF04000831">
    <property type="protein sequence ID" value="KAK7818403.1"/>
    <property type="molecule type" value="Genomic_DNA"/>
</dbReference>
<gene>
    <name evidence="10" type="ORF">CFP56_041408</name>
</gene>
<keyword evidence="11" id="KW-1185">Reference proteome</keyword>
<accession>A0AAW0IVH6</accession>
<feature type="transmembrane region" description="Helical" evidence="8">
    <location>
        <begin position="245"/>
        <end position="263"/>
    </location>
</feature>
<evidence type="ECO:0000256" key="4">
    <source>
        <dbReference type="ARBA" id="ARBA00022989"/>
    </source>
</evidence>
<organism evidence="10 11">
    <name type="scientific">Quercus suber</name>
    <name type="common">Cork oak</name>
    <dbReference type="NCBI Taxonomy" id="58331"/>
    <lineage>
        <taxon>Eukaryota</taxon>
        <taxon>Viridiplantae</taxon>
        <taxon>Streptophyta</taxon>
        <taxon>Embryophyta</taxon>
        <taxon>Tracheophyta</taxon>
        <taxon>Spermatophyta</taxon>
        <taxon>Magnoliopsida</taxon>
        <taxon>eudicotyledons</taxon>
        <taxon>Gunneridae</taxon>
        <taxon>Pentapetalae</taxon>
        <taxon>rosids</taxon>
        <taxon>fabids</taxon>
        <taxon>Fagales</taxon>
        <taxon>Fagaceae</taxon>
        <taxon>Quercus</taxon>
    </lineage>
</organism>
<feature type="transmembrane region" description="Helical" evidence="8">
    <location>
        <begin position="318"/>
        <end position="343"/>
    </location>
</feature>
<protein>
    <submittedName>
        <fullName evidence="10">Ankyrin repeat-containing protein</fullName>
    </submittedName>
</protein>
<dbReference type="AlphaFoldDB" id="A0AAW0IVH6"/>
<evidence type="ECO:0000313" key="11">
    <source>
        <dbReference type="Proteomes" id="UP000237347"/>
    </source>
</evidence>
<feature type="domain" description="PGG" evidence="9">
    <location>
        <begin position="239"/>
        <end position="342"/>
    </location>
</feature>
<dbReference type="InterPro" id="IPR026961">
    <property type="entry name" value="PGG_dom"/>
</dbReference>
<dbReference type="Pfam" id="PF13962">
    <property type="entry name" value="PGG"/>
    <property type="match status" value="1"/>
</dbReference>
<feature type="transmembrane region" description="Helical" evidence="8">
    <location>
        <begin position="355"/>
        <end position="375"/>
    </location>
</feature>
<keyword evidence="2 8" id="KW-0812">Transmembrane</keyword>
<evidence type="ECO:0000256" key="8">
    <source>
        <dbReference type="SAM" id="Phobius"/>
    </source>
</evidence>
<evidence type="ECO:0000256" key="1">
    <source>
        <dbReference type="ARBA" id="ARBA00004141"/>
    </source>
</evidence>
<evidence type="ECO:0000256" key="2">
    <source>
        <dbReference type="ARBA" id="ARBA00022692"/>
    </source>
</evidence>
<dbReference type="InterPro" id="IPR002110">
    <property type="entry name" value="Ankyrin_rpt"/>
</dbReference>
<dbReference type="GO" id="GO:0005886">
    <property type="term" value="C:plasma membrane"/>
    <property type="evidence" value="ECO:0007669"/>
    <property type="project" value="TreeGrafter"/>
</dbReference>
<evidence type="ECO:0000256" key="3">
    <source>
        <dbReference type="ARBA" id="ARBA00022737"/>
    </source>
</evidence>
<comment type="subcellular location">
    <subcellularLocation>
        <location evidence="1">Membrane</location>
        <topology evidence="1">Multi-pass membrane protein</topology>
    </subcellularLocation>
</comment>
<feature type="repeat" description="ANK" evidence="7">
    <location>
        <begin position="27"/>
        <end position="59"/>
    </location>
</feature>
<reference evidence="10 11" key="1">
    <citation type="journal article" date="2018" name="Sci. Data">
        <title>The draft genome sequence of cork oak.</title>
        <authorList>
            <person name="Ramos A.M."/>
            <person name="Usie A."/>
            <person name="Barbosa P."/>
            <person name="Barros P.M."/>
            <person name="Capote T."/>
            <person name="Chaves I."/>
            <person name="Simoes F."/>
            <person name="Abreu I."/>
            <person name="Carrasquinho I."/>
            <person name="Faro C."/>
            <person name="Guimaraes J.B."/>
            <person name="Mendonca D."/>
            <person name="Nobrega F."/>
            <person name="Rodrigues L."/>
            <person name="Saibo N.J.M."/>
            <person name="Varela M.C."/>
            <person name="Egas C."/>
            <person name="Matos J."/>
            <person name="Miguel C.M."/>
            <person name="Oliveira M.M."/>
            <person name="Ricardo C.P."/>
            <person name="Goncalves S."/>
        </authorList>
    </citation>
    <scope>NUCLEOTIDE SEQUENCE [LARGE SCALE GENOMIC DNA]</scope>
    <source>
        <strain evidence="11">cv. HL8</strain>
    </source>
</reference>
<keyword evidence="3" id="KW-0677">Repeat</keyword>
<sequence length="385" mass="43366">MFLPLFADFLRKIFDKFPKAILESDENGWTPLHYAAYFGNTEVVKMFLENNISLAYKVDKEGISALHISAMRGHGGVMRAVIKKCPNTCELLDNKGRTALHLAVEHGKKNAVKILLQTLTFQDHINEQDKEGNTPLHVAAINDRFKISLMLTDDRRVEKLAVNKEGMSAADIIESRRKLSWSENKAFMSSWLRRERLLTNSLERVVGSPIQAAKKEPVVSKMGEDNNTEDPETDLKIRSMSNFQITAITIITAISFGAVLQLPGGLDTNGKAVLRDNEDFKRFLTVVSVAFVTSASAMFFHFLMALYPKYHSIERATVWLVSLLIEMSIIFMAAAFGCTISAVLDEKSTISEWTLISFVIILILFFCFLISHMGYPIPRKLLGYM</sequence>
<evidence type="ECO:0000256" key="5">
    <source>
        <dbReference type="ARBA" id="ARBA00023043"/>
    </source>
</evidence>
<name>A0AAW0IVH6_QUESU</name>
<dbReference type="SMART" id="SM00248">
    <property type="entry name" value="ANK"/>
    <property type="match status" value="4"/>
</dbReference>
<feature type="transmembrane region" description="Helical" evidence="8">
    <location>
        <begin position="283"/>
        <end position="306"/>
    </location>
</feature>
<dbReference type="PROSITE" id="PS50088">
    <property type="entry name" value="ANK_REPEAT"/>
    <property type="match status" value="2"/>
</dbReference>
<dbReference type="Gene3D" id="1.25.40.20">
    <property type="entry name" value="Ankyrin repeat-containing domain"/>
    <property type="match status" value="1"/>
</dbReference>